<comment type="caution">
    <text evidence="3">The sequence shown here is derived from an EMBL/GenBank/DDBJ whole genome shotgun (WGS) entry which is preliminary data.</text>
</comment>
<keyword evidence="2" id="KW-1133">Transmembrane helix</keyword>
<protein>
    <submittedName>
        <fullName evidence="3">Uncharacterized protein</fullName>
    </submittedName>
</protein>
<evidence type="ECO:0000313" key="3">
    <source>
        <dbReference type="EMBL" id="KRT83501.1"/>
    </source>
</evidence>
<feature type="non-terminal residue" evidence="3">
    <location>
        <position position="219"/>
    </location>
</feature>
<dbReference type="Proteomes" id="UP000051574">
    <property type="component" value="Unassembled WGS sequence"/>
</dbReference>
<dbReference type="AlphaFoldDB" id="A0A0T6B8Q4"/>
<feature type="transmembrane region" description="Helical" evidence="2">
    <location>
        <begin position="7"/>
        <end position="36"/>
    </location>
</feature>
<proteinExistence type="predicted"/>
<evidence type="ECO:0000313" key="4">
    <source>
        <dbReference type="Proteomes" id="UP000051574"/>
    </source>
</evidence>
<organism evidence="3 4">
    <name type="scientific">Oryctes borbonicus</name>
    <dbReference type="NCBI Taxonomy" id="1629725"/>
    <lineage>
        <taxon>Eukaryota</taxon>
        <taxon>Metazoa</taxon>
        <taxon>Ecdysozoa</taxon>
        <taxon>Arthropoda</taxon>
        <taxon>Hexapoda</taxon>
        <taxon>Insecta</taxon>
        <taxon>Pterygota</taxon>
        <taxon>Neoptera</taxon>
        <taxon>Endopterygota</taxon>
        <taxon>Coleoptera</taxon>
        <taxon>Polyphaga</taxon>
        <taxon>Scarabaeiformia</taxon>
        <taxon>Scarabaeidae</taxon>
        <taxon>Dynastinae</taxon>
        <taxon>Oryctes</taxon>
    </lineage>
</organism>
<evidence type="ECO:0000256" key="1">
    <source>
        <dbReference type="SAM" id="MobiDB-lite"/>
    </source>
</evidence>
<feature type="region of interest" description="Disordered" evidence="1">
    <location>
        <begin position="196"/>
        <end position="219"/>
    </location>
</feature>
<evidence type="ECO:0000256" key="2">
    <source>
        <dbReference type="SAM" id="Phobius"/>
    </source>
</evidence>
<reference evidence="3 4" key="1">
    <citation type="submission" date="2015-09" db="EMBL/GenBank/DDBJ databases">
        <title>Draft genome of the scarab beetle Oryctes borbonicus.</title>
        <authorList>
            <person name="Meyer J.M."/>
            <person name="Markov G.V."/>
            <person name="Baskaran P."/>
            <person name="Herrmann M."/>
            <person name="Sommer R.J."/>
            <person name="Roedelsperger C."/>
        </authorList>
    </citation>
    <scope>NUCLEOTIDE SEQUENCE [LARGE SCALE GENOMIC DNA]</scope>
    <source>
        <strain evidence="3">OB123</strain>
        <tissue evidence="3">Whole animal</tissue>
    </source>
</reference>
<sequence length="219" mass="24964">MFLIYKIIIVGVFLSILFYSFNVPYVYLYIIIVVLVHNEEDLRYLLRNNVWTLYLKVRNQKSQVQLHSEQKAYAYSTLQHSTPIMQNSYMNTTKPTYSPINYESRTGLFNGVTSTSLSTPTSHLKNSLFLRNKLTPLRSPPLYNLSEISNTNNRSPKPVQNASGPLLASTRFNVSLGTYSDTKSPGLTNRIVQYSNEAKQKQTPTHQIKYGSPGLFPVV</sequence>
<keyword evidence="2" id="KW-0472">Membrane</keyword>
<accession>A0A0T6B8Q4</accession>
<dbReference type="EMBL" id="LJIG01009227">
    <property type="protein sequence ID" value="KRT83501.1"/>
    <property type="molecule type" value="Genomic_DNA"/>
</dbReference>
<feature type="compositionally biased region" description="Polar residues" evidence="1">
    <location>
        <begin position="196"/>
        <end position="206"/>
    </location>
</feature>
<name>A0A0T6B8Q4_9SCAR</name>
<gene>
    <name evidence="3" type="ORF">AMK59_3150</name>
</gene>
<dbReference type="OrthoDB" id="7765355at2759"/>
<keyword evidence="2" id="KW-0812">Transmembrane</keyword>
<keyword evidence="4" id="KW-1185">Reference proteome</keyword>